<protein>
    <submittedName>
        <fullName evidence="3">Uncharacterized protein</fullName>
    </submittedName>
</protein>
<feature type="compositionally biased region" description="Basic residues" evidence="1">
    <location>
        <begin position="394"/>
        <end position="404"/>
    </location>
</feature>
<dbReference type="OrthoDB" id="447950at2759"/>
<keyword evidence="4" id="KW-1185">Reference proteome</keyword>
<evidence type="ECO:0000313" key="3">
    <source>
        <dbReference type="EMBL" id="OLP75304.1"/>
    </source>
</evidence>
<accession>A0A1Q9BXD7</accession>
<dbReference type="EMBL" id="LSRX01002602">
    <property type="protein sequence ID" value="OLP75304.1"/>
    <property type="molecule type" value="Genomic_DNA"/>
</dbReference>
<name>A0A1Q9BXD7_SYMMI</name>
<comment type="caution">
    <text evidence="3">The sequence shown here is derived from an EMBL/GenBank/DDBJ whole genome shotgun (WGS) entry which is preliminary data.</text>
</comment>
<organism evidence="3 4">
    <name type="scientific">Symbiodinium microadriaticum</name>
    <name type="common">Dinoflagellate</name>
    <name type="synonym">Zooxanthella microadriatica</name>
    <dbReference type="NCBI Taxonomy" id="2951"/>
    <lineage>
        <taxon>Eukaryota</taxon>
        <taxon>Sar</taxon>
        <taxon>Alveolata</taxon>
        <taxon>Dinophyceae</taxon>
        <taxon>Suessiales</taxon>
        <taxon>Symbiodiniaceae</taxon>
        <taxon>Symbiodinium</taxon>
    </lineage>
</organism>
<feature type="region of interest" description="Disordered" evidence="1">
    <location>
        <begin position="374"/>
        <end position="404"/>
    </location>
</feature>
<reference evidence="3 4" key="1">
    <citation type="submission" date="2016-02" db="EMBL/GenBank/DDBJ databases">
        <title>Genome analysis of coral dinoflagellate symbionts highlights evolutionary adaptations to a symbiotic lifestyle.</title>
        <authorList>
            <person name="Aranda M."/>
            <person name="Li Y."/>
            <person name="Liew Y.J."/>
            <person name="Baumgarten S."/>
            <person name="Simakov O."/>
            <person name="Wilson M."/>
            <person name="Piel J."/>
            <person name="Ashoor H."/>
            <person name="Bougouffa S."/>
            <person name="Bajic V.B."/>
            <person name="Ryu T."/>
            <person name="Ravasi T."/>
            <person name="Bayer T."/>
            <person name="Micklem G."/>
            <person name="Kim H."/>
            <person name="Bhak J."/>
            <person name="Lajeunesse T.C."/>
            <person name="Voolstra C.R."/>
        </authorList>
    </citation>
    <scope>NUCLEOTIDE SEQUENCE [LARGE SCALE GENOMIC DNA]</scope>
    <source>
        <strain evidence="3 4">CCMP2467</strain>
    </source>
</reference>
<evidence type="ECO:0000313" key="4">
    <source>
        <dbReference type="Proteomes" id="UP000186817"/>
    </source>
</evidence>
<feature type="chain" id="PRO_5010382489" evidence="2">
    <location>
        <begin position="20"/>
        <end position="404"/>
    </location>
</feature>
<dbReference type="Proteomes" id="UP000186817">
    <property type="component" value="Unassembled WGS sequence"/>
</dbReference>
<keyword evidence="2" id="KW-0732">Signal</keyword>
<evidence type="ECO:0000256" key="1">
    <source>
        <dbReference type="SAM" id="MobiDB-lite"/>
    </source>
</evidence>
<feature type="signal peptide" evidence="2">
    <location>
        <begin position="1"/>
        <end position="19"/>
    </location>
</feature>
<dbReference type="AlphaFoldDB" id="A0A1Q9BXD7"/>
<proteinExistence type="predicted"/>
<feature type="region of interest" description="Disordered" evidence="1">
    <location>
        <begin position="95"/>
        <end position="121"/>
    </location>
</feature>
<evidence type="ECO:0000256" key="2">
    <source>
        <dbReference type="SAM" id="SignalP"/>
    </source>
</evidence>
<gene>
    <name evidence="3" type="ORF">AK812_SmicGene44927</name>
</gene>
<sequence>MHELQLLVALALLIHGSPSSPSRRSAPLASGLHGAGPRMVQAVGRDRWQGERNLQPSSGCQNRAVLTAGFERLVFAVCLGAVRELHQRLSRLGRDPCTSTRRSSHHVPASTRPFRMSRRSGRSGNARTSWCAFRVPCESSRSQGRRASRQCGNMHKVRWKDGDIASAVEDLQEQDSQLMEELQRVAGESEELRKKSASWEVSGLGAAPGGITVLMSASMNAACPARPEEESIHGALCSFRSPEAAGSCPAQVAPFRRRVGVCAMLGKSQLREGHRCAWALRAFWRYRLRPLPRLLVLLETAAIWSLHADLRCRNITYPASLVMLDLLRDPAVRGRLQRTDAESFLSSNLLHAWGKVKEVRLSPEADLAGIEAVEDPIIDEPAPKSPTGDSSIKGRTRARQRPAA</sequence>